<evidence type="ECO:0000256" key="13">
    <source>
        <dbReference type="SAM" id="Phobius"/>
    </source>
</evidence>
<evidence type="ECO:0000256" key="4">
    <source>
        <dbReference type="ARBA" id="ARBA00022679"/>
    </source>
</evidence>
<keyword evidence="10" id="KW-1208">Phospholipid metabolism</keyword>
<keyword evidence="8 13" id="KW-0472">Membrane</keyword>
<dbReference type="HOGENOM" id="CLU_051314_2_0_11"/>
<dbReference type="FunCoup" id="C7QF94">
    <property type="interactions" value="168"/>
</dbReference>
<dbReference type="eggNOG" id="COG0558">
    <property type="taxonomic scope" value="Bacteria"/>
</dbReference>
<evidence type="ECO:0000256" key="6">
    <source>
        <dbReference type="ARBA" id="ARBA00022989"/>
    </source>
</evidence>
<dbReference type="InterPro" id="IPR050324">
    <property type="entry name" value="CDP-alcohol_PTase-I"/>
</dbReference>
<dbReference type="PANTHER" id="PTHR14269:SF52">
    <property type="entry name" value="PHOSPHATIDYLGLYCEROPHOSPHATE SYNTHASE-RELATED"/>
    <property type="match status" value="1"/>
</dbReference>
<keyword evidence="15" id="KW-1185">Reference proteome</keyword>
<keyword evidence="6 13" id="KW-1133">Transmembrane helix</keyword>
<dbReference type="EMBL" id="CP001700">
    <property type="protein sequence ID" value="ACU76671.1"/>
    <property type="molecule type" value="Genomic_DNA"/>
</dbReference>
<dbReference type="InterPro" id="IPR048254">
    <property type="entry name" value="CDP_ALCOHOL_P_TRANSF_CS"/>
</dbReference>
<dbReference type="PIRSF" id="PIRSF000847">
    <property type="entry name" value="Phos_ph_gly_syn"/>
    <property type="match status" value="1"/>
</dbReference>
<feature type="transmembrane region" description="Helical" evidence="13">
    <location>
        <begin position="20"/>
        <end position="41"/>
    </location>
</feature>
<dbReference type="Pfam" id="PF01066">
    <property type="entry name" value="CDP-OH_P_transf"/>
    <property type="match status" value="1"/>
</dbReference>
<evidence type="ECO:0000256" key="2">
    <source>
        <dbReference type="ARBA" id="ARBA00010441"/>
    </source>
</evidence>
<dbReference type="PROSITE" id="PS00379">
    <property type="entry name" value="CDP_ALCOHOL_P_TRANSF"/>
    <property type="match status" value="1"/>
</dbReference>
<dbReference type="AlphaFoldDB" id="C7QF94"/>
<keyword evidence="9" id="KW-0594">Phospholipid biosynthesis</keyword>
<comment type="subcellular location">
    <subcellularLocation>
        <location evidence="1">Membrane</location>
        <topology evidence="1">Multi-pass membrane protein</topology>
    </subcellularLocation>
</comment>
<dbReference type="Gene3D" id="1.20.120.1760">
    <property type="match status" value="1"/>
</dbReference>
<keyword evidence="4 12" id="KW-0808">Transferase</keyword>
<dbReference type="PANTHER" id="PTHR14269">
    <property type="entry name" value="CDP-DIACYLGLYCEROL--GLYCEROL-3-PHOSPHATE 3-PHOSPHATIDYLTRANSFERASE-RELATED"/>
    <property type="match status" value="1"/>
</dbReference>
<accession>C7QF94</accession>
<dbReference type="InterPro" id="IPR004570">
    <property type="entry name" value="Phosphatidylglycerol_P_synth"/>
</dbReference>
<dbReference type="STRING" id="479433.Caci_7847"/>
<evidence type="ECO:0000256" key="5">
    <source>
        <dbReference type="ARBA" id="ARBA00022692"/>
    </source>
</evidence>
<organism evidence="14 15">
    <name type="scientific">Catenulispora acidiphila (strain DSM 44928 / JCM 14897 / NBRC 102108 / NRRL B-24433 / ID139908)</name>
    <dbReference type="NCBI Taxonomy" id="479433"/>
    <lineage>
        <taxon>Bacteria</taxon>
        <taxon>Bacillati</taxon>
        <taxon>Actinomycetota</taxon>
        <taxon>Actinomycetes</taxon>
        <taxon>Catenulisporales</taxon>
        <taxon>Catenulisporaceae</taxon>
        <taxon>Catenulispora</taxon>
    </lineage>
</organism>
<dbReference type="GO" id="GO:0016020">
    <property type="term" value="C:membrane"/>
    <property type="evidence" value="ECO:0007669"/>
    <property type="project" value="UniProtKB-SubCell"/>
</dbReference>
<evidence type="ECO:0000256" key="1">
    <source>
        <dbReference type="ARBA" id="ARBA00004141"/>
    </source>
</evidence>
<dbReference type="UniPathway" id="UPA00085"/>
<name>C7QF94_CATAD</name>
<evidence type="ECO:0000313" key="15">
    <source>
        <dbReference type="Proteomes" id="UP000000851"/>
    </source>
</evidence>
<keyword evidence="3" id="KW-0444">Lipid biosynthesis</keyword>
<keyword evidence="7" id="KW-0443">Lipid metabolism</keyword>
<gene>
    <name evidence="14" type="ordered locus">Caci_7847</name>
</gene>
<feature type="transmembrane region" description="Helical" evidence="13">
    <location>
        <begin position="163"/>
        <end position="188"/>
    </location>
</feature>
<protein>
    <recommendedName>
        <fullName evidence="11">CDP-diacylglycerol--glycerol-3-phosphate 3-phosphatidyltransferase</fullName>
        <ecNumber evidence="11">2.7.8.5</ecNumber>
    </recommendedName>
</protein>
<evidence type="ECO:0000256" key="7">
    <source>
        <dbReference type="ARBA" id="ARBA00023098"/>
    </source>
</evidence>
<evidence type="ECO:0000256" key="11">
    <source>
        <dbReference type="NCBIfam" id="TIGR00560"/>
    </source>
</evidence>
<dbReference type="NCBIfam" id="TIGR00560">
    <property type="entry name" value="pgsA"/>
    <property type="match status" value="1"/>
</dbReference>
<dbReference type="Proteomes" id="UP000000851">
    <property type="component" value="Chromosome"/>
</dbReference>
<dbReference type="GO" id="GO:0046474">
    <property type="term" value="P:glycerophospholipid biosynthetic process"/>
    <property type="evidence" value="ECO:0007669"/>
    <property type="project" value="TreeGrafter"/>
</dbReference>
<dbReference type="KEGG" id="cai:Caci_7847"/>
<sequence length="200" mass="21784">MKPAPPDPLTLEASPAGLWNMANILTMVRLLLVPFFGILLAHDHGDSAAWRGMACAVFVVANITDTLDGKVARARNLVTDFGKIADPIADKALMGTALVILSVLGELSWWITIVILVRELGVTLLRFWVLKYGVIAASQGGKLKTFLQGFAILFYLIPTSADWWHWVSVVTMAAALVLTVATGVDYVVRAVRLRLSGEKR</sequence>
<evidence type="ECO:0000256" key="8">
    <source>
        <dbReference type="ARBA" id="ARBA00023136"/>
    </source>
</evidence>
<dbReference type="InterPro" id="IPR000462">
    <property type="entry name" value="CDP-OH_P_trans"/>
</dbReference>
<dbReference type="InterPro" id="IPR043130">
    <property type="entry name" value="CDP-OH_PTrfase_TM_dom"/>
</dbReference>
<reference evidence="14 15" key="1">
    <citation type="journal article" date="2009" name="Stand. Genomic Sci.">
        <title>Complete genome sequence of Catenulispora acidiphila type strain (ID 139908).</title>
        <authorList>
            <person name="Copeland A."/>
            <person name="Lapidus A."/>
            <person name="Glavina Del Rio T."/>
            <person name="Nolan M."/>
            <person name="Lucas S."/>
            <person name="Chen F."/>
            <person name="Tice H."/>
            <person name="Cheng J.F."/>
            <person name="Bruce D."/>
            <person name="Goodwin L."/>
            <person name="Pitluck S."/>
            <person name="Mikhailova N."/>
            <person name="Pati A."/>
            <person name="Ivanova N."/>
            <person name="Mavromatis K."/>
            <person name="Chen A."/>
            <person name="Palaniappan K."/>
            <person name="Chain P."/>
            <person name="Land M."/>
            <person name="Hauser L."/>
            <person name="Chang Y.J."/>
            <person name="Jeffries C.D."/>
            <person name="Chertkov O."/>
            <person name="Brettin T."/>
            <person name="Detter J.C."/>
            <person name="Han C."/>
            <person name="Ali Z."/>
            <person name="Tindall B.J."/>
            <person name="Goker M."/>
            <person name="Bristow J."/>
            <person name="Eisen J.A."/>
            <person name="Markowitz V."/>
            <person name="Hugenholtz P."/>
            <person name="Kyrpides N.C."/>
            <person name="Klenk H.P."/>
        </authorList>
    </citation>
    <scope>NUCLEOTIDE SEQUENCE [LARGE SCALE GENOMIC DNA]</scope>
    <source>
        <strain evidence="15">DSM 44928 / JCM 14897 / NBRC 102108 / NRRL B-24433 / ID139908</strain>
    </source>
</reference>
<dbReference type="InParanoid" id="C7QF94"/>
<keyword evidence="5 13" id="KW-0812">Transmembrane</keyword>
<comment type="similarity">
    <text evidence="2 12">Belongs to the CDP-alcohol phosphatidyltransferase class-I family.</text>
</comment>
<proteinExistence type="inferred from homology"/>
<evidence type="ECO:0000256" key="10">
    <source>
        <dbReference type="ARBA" id="ARBA00023264"/>
    </source>
</evidence>
<evidence type="ECO:0000256" key="3">
    <source>
        <dbReference type="ARBA" id="ARBA00022516"/>
    </source>
</evidence>
<dbReference type="RefSeq" id="WP_015796396.1">
    <property type="nucleotide sequence ID" value="NC_013131.1"/>
</dbReference>
<evidence type="ECO:0000256" key="9">
    <source>
        <dbReference type="ARBA" id="ARBA00023209"/>
    </source>
</evidence>
<evidence type="ECO:0000256" key="12">
    <source>
        <dbReference type="RuleBase" id="RU003750"/>
    </source>
</evidence>
<dbReference type="GO" id="GO:0008444">
    <property type="term" value="F:CDP-diacylglycerol-glycerol-3-phosphate 3-phosphatidyltransferase activity"/>
    <property type="evidence" value="ECO:0007669"/>
    <property type="project" value="UniProtKB-UniRule"/>
</dbReference>
<dbReference type="EC" id="2.7.8.5" evidence="11"/>
<evidence type="ECO:0000313" key="14">
    <source>
        <dbReference type="EMBL" id="ACU76671.1"/>
    </source>
</evidence>